<dbReference type="InterPro" id="IPR004117">
    <property type="entry name" value="7tm6_olfct_rcpt"/>
</dbReference>
<evidence type="ECO:0000313" key="10">
    <source>
        <dbReference type="EMBL" id="JAR97008.1"/>
    </source>
</evidence>
<evidence type="ECO:0000256" key="5">
    <source>
        <dbReference type="ARBA" id="ARBA00022725"/>
    </source>
</evidence>
<evidence type="ECO:0000256" key="1">
    <source>
        <dbReference type="ARBA" id="ARBA00004651"/>
    </source>
</evidence>
<keyword evidence="3" id="KW-0716">Sensory transduction</keyword>
<dbReference type="EMBL" id="GEMB01006329">
    <property type="protein sequence ID" value="JAR97008.1"/>
    <property type="molecule type" value="Transcribed_RNA"/>
</dbReference>
<keyword evidence="2" id="KW-1003">Cell membrane</keyword>
<dbReference type="GO" id="GO:0007165">
    <property type="term" value="P:signal transduction"/>
    <property type="evidence" value="ECO:0007669"/>
    <property type="project" value="UniProtKB-KW"/>
</dbReference>
<accession>A0A170VX31</accession>
<keyword evidence="4" id="KW-0812">Transmembrane</keyword>
<evidence type="ECO:0000256" key="6">
    <source>
        <dbReference type="ARBA" id="ARBA00022989"/>
    </source>
</evidence>
<feature type="non-terminal residue" evidence="10">
    <location>
        <position position="1"/>
    </location>
</feature>
<evidence type="ECO:0000256" key="8">
    <source>
        <dbReference type="ARBA" id="ARBA00023170"/>
    </source>
</evidence>
<dbReference type="Pfam" id="PF02949">
    <property type="entry name" value="7tm_6"/>
    <property type="match status" value="1"/>
</dbReference>
<keyword evidence="9" id="KW-0807">Transducer</keyword>
<keyword evidence="5" id="KW-0552">Olfaction</keyword>
<dbReference type="GO" id="GO:0004984">
    <property type="term" value="F:olfactory receptor activity"/>
    <property type="evidence" value="ECO:0007669"/>
    <property type="project" value="InterPro"/>
</dbReference>
<organism evidence="10">
    <name type="scientific">Triatoma infestans</name>
    <name type="common">Assassin bug</name>
    <dbReference type="NCBI Taxonomy" id="30076"/>
    <lineage>
        <taxon>Eukaryota</taxon>
        <taxon>Metazoa</taxon>
        <taxon>Ecdysozoa</taxon>
        <taxon>Arthropoda</taxon>
        <taxon>Hexapoda</taxon>
        <taxon>Insecta</taxon>
        <taxon>Pterygota</taxon>
        <taxon>Neoptera</taxon>
        <taxon>Paraneoptera</taxon>
        <taxon>Hemiptera</taxon>
        <taxon>Heteroptera</taxon>
        <taxon>Panheteroptera</taxon>
        <taxon>Cimicomorpha</taxon>
        <taxon>Reduviidae</taxon>
        <taxon>Triatominae</taxon>
        <taxon>Triatoma</taxon>
    </lineage>
</organism>
<keyword evidence="6" id="KW-1133">Transmembrane helix</keyword>
<comment type="subcellular location">
    <subcellularLocation>
        <location evidence="1">Cell membrane</location>
        <topology evidence="1">Multi-pass membrane protein</topology>
    </subcellularLocation>
</comment>
<protein>
    <submittedName>
        <fullName evidence="10">Odorant receptor 67a isoform x3</fullName>
    </submittedName>
</protein>
<name>A0A170VX31_TRIIF</name>
<keyword evidence="8 10" id="KW-0675">Receptor</keyword>
<keyword evidence="7" id="KW-0472">Membrane</keyword>
<evidence type="ECO:0000256" key="9">
    <source>
        <dbReference type="ARBA" id="ARBA00023224"/>
    </source>
</evidence>
<reference evidence="10" key="1">
    <citation type="submission" date="2016-04" db="EMBL/GenBank/DDBJ databases">
        <authorList>
            <person name="Calderon-Fernandez G.M.Sr."/>
        </authorList>
    </citation>
    <scope>NUCLEOTIDE SEQUENCE</scope>
    <source>
        <strain evidence="10">Int1</strain>
        <tissue evidence="10">Integument</tissue>
    </source>
</reference>
<dbReference type="GO" id="GO:0005549">
    <property type="term" value="F:odorant binding"/>
    <property type="evidence" value="ECO:0007669"/>
    <property type="project" value="InterPro"/>
</dbReference>
<evidence type="ECO:0000256" key="3">
    <source>
        <dbReference type="ARBA" id="ARBA00022606"/>
    </source>
</evidence>
<evidence type="ECO:0000256" key="4">
    <source>
        <dbReference type="ARBA" id="ARBA00022692"/>
    </source>
</evidence>
<dbReference type="PANTHER" id="PTHR21137">
    <property type="entry name" value="ODORANT RECEPTOR"/>
    <property type="match status" value="1"/>
</dbReference>
<dbReference type="AlphaFoldDB" id="A0A170VX31"/>
<sequence length="139" mass="16462">ALQAHMEKYEQNDKSFIYRQHANILQILKEHTQLFSGVLYLEILVSSIQPCGFIYSLTKALKRREPRALDCLFKTFIAMMAPFLVCACGEEINSQLDNLYTSIYMNRWYEQKPKSRKEYLIMMIAATNPNYVRLQKIYY</sequence>
<feature type="non-terminal residue" evidence="10">
    <location>
        <position position="139"/>
    </location>
</feature>
<reference evidence="10" key="2">
    <citation type="journal article" date="2017" name="J. Med. Entomol.">
        <title>Transcriptome Analysis of the Triatoma infestans (Hemiptera: Reduviidae) Integument.</title>
        <authorList>
            <person name="Calderon-Fernandez G.M."/>
            <person name="Moriconi D.E."/>
            <person name="Dulbecco A.B."/>
            <person name="Juarez M.P."/>
        </authorList>
    </citation>
    <scope>NUCLEOTIDE SEQUENCE</scope>
    <source>
        <strain evidence="10">Int1</strain>
        <tissue evidence="10">Integument</tissue>
    </source>
</reference>
<evidence type="ECO:0000256" key="7">
    <source>
        <dbReference type="ARBA" id="ARBA00023136"/>
    </source>
</evidence>
<proteinExistence type="predicted"/>
<dbReference type="GO" id="GO:0005886">
    <property type="term" value="C:plasma membrane"/>
    <property type="evidence" value="ECO:0007669"/>
    <property type="project" value="UniProtKB-SubCell"/>
</dbReference>
<dbReference type="PANTHER" id="PTHR21137:SF35">
    <property type="entry name" value="ODORANT RECEPTOR 19A-RELATED"/>
    <property type="match status" value="1"/>
</dbReference>
<evidence type="ECO:0000256" key="2">
    <source>
        <dbReference type="ARBA" id="ARBA00022475"/>
    </source>
</evidence>